<name>A0A3B0S029_9ZZZZ</name>
<gene>
    <name evidence="10" type="ORF">MNBD_ALPHA05-505</name>
</gene>
<dbReference type="GO" id="GO:0050515">
    <property type="term" value="F:4-(cytidine 5'-diphospho)-2-C-methyl-D-erythritol kinase activity"/>
    <property type="evidence" value="ECO:0007669"/>
    <property type="project" value="UniProtKB-EC"/>
</dbReference>
<reference evidence="10" key="1">
    <citation type="submission" date="2018-06" db="EMBL/GenBank/DDBJ databases">
        <authorList>
            <person name="Zhirakovskaya E."/>
        </authorList>
    </citation>
    <scope>NUCLEOTIDE SEQUENCE</scope>
</reference>
<feature type="domain" description="GHMP kinase N-terminal" evidence="8">
    <location>
        <begin position="68"/>
        <end position="145"/>
    </location>
</feature>
<dbReference type="InterPro" id="IPR036554">
    <property type="entry name" value="GHMP_kinase_C_sf"/>
</dbReference>
<evidence type="ECO:0000259" key="8">
    <source>
        <dbReference type="Pfam" id="PF00288"/>
    </source>
</evidence>
<dbReference type="NCBIfam" id="NF011202">
    <property type="entry name" value="PRK14608.1"/>
    <property type="match status" value="1"/>
</dbReference>
<dbReference type="GO" id="GO:0016114">
    <property type="term" value="P:terpenoid biosynthetic process"/>
    <property type="evidence" value="ECO:0007669"/>
    <property type="project" value="InterPro"/>
</dbReference>
<keyword evidence="6" id="KW-0067">ATP-binding</keyword>
<feature type="domain" description="GHMP kinase C-terminal" evidence="9">
    <location>
        <begin position="198"/>
        <end position="274"/>
    </location>
</feature>
<dbReference type="NCBIfam" id="TIGR00154">
    <property type="entry name" value="ispE"/>
    <property type="match status" value="1"/>
</dbReference>
<dbReference type="EMBL" id="UOEH01000243">
    <property type="protein sequence ID" value="VAV98037.1"/>
    <property type="molecule type" value="Genomic_DNA"/>
</dbReference>
<dbReference type="HAMAP" id="MF_00061">
    <property type="entry name" value="IspE"/>
    <property type="match status" value="1"/>
</dbReference>
<comment type="similarity">
    <text evidence="1">Belongs to the GHMP kinase family. IspE subfamily.</text>
</comment>
<proteinExistence type="inferred from homology"/>
<dbReference type="EC" id="2.7.1.148" evidence="2"/>
<evidence type="ECO:0000256" key="6">
    <source>
        <dbReference type="ARBA" id="ARBA00022840"/>
    </source>
</evidence>
<dbReference type="Pfam" id="PF08544">
    <property type="entry name" value="GHMP_kinases_C"/>
    <property type="match status" value="1"/>
</dbReference>
<dbReference type="InterPro" id="IPR004424">
    <property type="entry name" value="IspE"/>
</dbReference>
<dbReference type="GO" id="GO:0005524">
    <property type="term" value="F:ATP binding"/>
    <property type="evidence" value="ECO:0007669"/>
    <property type="project" value="UniProtKB-KW"/>
</dbReference>
<dbReference type="Gene3D" id="3.30.230.10">
    <property type="match status" value="1"/>
</dbReference>
<evidence type="ECO:0000256" key="1">
    <source>
        <dbReference type="ARBA" id="ARBA00009684"/>
    </source>
</evidence>
<keyword evidence="5 10" id="KW-0418">Kinase</keyword>
<sequence length="288" mass="29711">MIRETAPAKLNLYLHVGPIRRDGRHALASFFVFTEDGDAIMVEAARDISLTISGPAAGALSDLPPRDNLVWKAAELLREACSVTQGAAIRLEKNLPTAAGIGGGSADAAAALRALIKLWNIEIADAALAQLAFRLGADVPACLKGAPVLVAGAGEDVSLGPTLPPLWACLVNPGVEIPTGPVFQAFDAANPAPAVPTAPALAEASYDALTQLMGATRNDLQPAAIARAPEIADIIKRLGQCRGALAARMSGSGATCFALFSTAGDAERAKAEAHNEGWWAMASPLILR</sequence>
<evidence type="ECO:0000256" key="3">
    <source>
        <dbReference type="ARBA" id="ARBA00022679"/>
    </source>
</evidence>
<dbReference type="InterPro" id="IPR013750">
    <property type="entry name" value="GHMP_kinase_C_dom"/>
</dbReference>
<dbReference type="InterPro" id="IPR006204">
    <property type="entry name" value="GHMP_kinase_N_dom"/>
</dbReference>
<evidence type="ECO:0000313" key="10">
    <source>
        <dbReference type="EMBL" id="VAV98037.1"/>
    </source>
</evidence>
<evidence type="ECO:0000256" key="5">
    <source>
        <dbReference type="ARBA" id="ARBA00022777"/>
    </source>
</evidence>
<evidence type="ECO:0000256" key="2">
    <source>
        <dbReference type="ARBA" id="ARBA00012052"/>
    </source>
</evidence>
<dbReference type="PANTHER" id="PTHR43527:SF2">
    <property type="entry name" value="4-DIPHOSPHOCYTIDYL-2-C-METHYL-D-ERYTHRITOL KINASE, CHLOROPLASTIC"/>
    <property type="match status" value="1"/>
</dbReference>
<dbReference type="PANTHER" id="PTHR43527">
    <property type="entry name" value="4-DIPHOSPHOCYTIDYL-2-C-METHYL-D-ERYTHRITOL KINASE, CHLOROPLASTIC"/>
    <property type="match status" value="1"/>
</dbReference>
<organism evidence="10">
    <name type="scientific">hydrothermal vent metagenome</name>
    <dbReference type="NCBI Taxonomy" id="652676"/>
    <lineage>
        <taxon>unclassified sequences</taxon>
        <taxon>metagenomes</taxon>
        <taxon>ecological metagenomes</taxon>
    </lineage>
</organism>
<accession>A0A3B0S029</accession>
<dbReference type="InterPro" id="IPR020568">
    <property type="entry name" value="Ribosomal_Su5_D2-typ_SF"/>
</dbReference>
<evidence type="ECO:0000256" key="4">
    <source>
        <dbReference type="ARBA" id="ARBA00022741"/>
    </source>
</evidence>
<keyword evidence="3 10" id="KW-0808">Transferase</keyword>
<dbReference type="Pfam" id="PF00288">
    <property type="entry name" value="GHMP_kinases_N"/>
    <property type="match status" value="1"/>
</dbReference>
<dbReference type="PIRSF" id="PIRSF010376">
    <property type="entry name" value="IspE"/>
    <property type="match status" value="1"/>
</dbReference>
<evidence type="ECO:0000256" key="7">
    <source>
        <dbReference type="ARBA" id="ARBA00032554"/>
    </source>
</evidence>
<evidence type="ECO:0000259" key="9">
    <source>
        <dbReference type="Pfam" id="PF08544"/>
    </source>
</evidence>
<protein>
    <recommendedName>
        <fullName evidence="2">4-(cytidine 5'-diphospho)-2-C-methyl-D-erythritol kinase</fullName>
        <ecNumber evidence="2">2.7.1.148</ecNumber>
    </recommendedName>
    <alternativeName>
        <fullName evidence="7">4-(cytidine-5'-diphospho)-2-C-methyl-D-erythritol kinase</fullName>
    </alternativeName>
</protein>
<dbReference type="SUPFAM" id="SSF55060">
    <property type="entry name" value="GHMP Kinase, C-terminal domain"/>
    <property type="match status" value="1"/>
</dbReference>
<dbReference type="AlphaFoldDB" id="A0A3B0S029"/>
<dbReference type="SUPFAM" id="SSF54211">
    <property type="entry name" value="Ribosomal protein S5 domain 2-like"/>
    <property type="match status" value="1"/>
</dbReference>
<dbReference type="InterPro" id="IPR014721">
    <property type="entry name" value="Ribsml_uS5_D2-typ_fold_subgr"/>
</dbReference>
<dbReference type="Gene3D" id="3.30.70.890">
    <property type="entry name" value="GHMP kinase, C-terminal domain"/>
    <property type="match status" value="1"/>
</dbReference>
<keyword evidence="4" id="KW-0547">Nucleotide-binding</keyword>